<dbReference type="RefSeq" id="WP_254740851.1">
    <property type="nucleotide sequence ID" value="NZ_JANCLU010000007.1"/>
</dbReference>
<comment type="caution">
    <text evidence="2">The sequence shown here is derived from an EMBL/GenBank/DDBJ whole genome shotgun (WGS) entry which is preliminary data.</text>
</comment>
<sequence length="83" mass="9240">MDKQGRTPDGDERQRESRRILDRVAAESESVGASALARAVRHLAASDAPPEDRIEVWGRRIGRTLGLVFAIYLVATLVEHFAR</sequence>
<evidence type="ECO:0000313" key="2">
    <source>
        <dbReference type="EMBL" id="MCP8938684.1"/>
    </source>
</evidence>
<evidence type="ECO:0000256" key="1">
    <source>
        <dbReference type="SAM" id="Phobius"/>
    </source>
</evidence>
<organism evidence="2 3">
    <name type="scientific">Alsobacter ponti</name>
    <dbReference type="NCBI Taxonomy" id="2962936"/>
    <lineage>
        <taxon>Bacteria</taxon>
        <taxon>Pseudomonadati</taxon>
        <taxon>Pseudomonadota</taxon>
        <taxon>Alphaproteobacteria</taxon>
        <taxon>Hyphomicrobiales</taxon>
        <taxon>Alsobacteraceae</taxon>
        <taxon>Alsobacter</taxon>
    </lineage>
</organism>
<protein>
    <submittedName>
        <fullName evidence="2">Uncharacterized protein</fullName>
    </submittedName>
</protein>
<keyword evidence="1" id="KW-1133">Transmembrane helix</keyword>
<keyword evidence="1" id="KW-0812">Transmembrane</keyword>
<feature type="transmembrane region" description="Helical" evidence="1">
    <location>
        <begin position="64"/>
        <end position="82"/>
    </location>
</feature>
<proteinExistence type="predicted"/>
<reference evidence="2 3" key="1">
    <citation type="submission" date="2022-07" db="EMBL/GenBank/DDBJ databases">
        <authorList>
            <person name="Li W.-J."/>
            <person name="Deng Q.-Q."/>
        </authorList>
    </citation>
    <scope>NUCLEOTIDE SEQUENCE [LARGE SCALE GENOMIC DNA]</scope>
    <source>
        <strain evidence="2 3">SYSU M60028</strain>
    </source>
</reference>
<evidence type="ECO:0000313" key="3">
    <source>
        <dbReference type="Proteomes" id="UP001205890"/>
    </source>
</evidence>
<dbReference type="Proteomes" id="UP001205890">
    <property type="component" value="Unassembled WGS sequence"/>
</dbReference>
<accession>A0ABT1LB23</accession>
<keyword evidence="1" id="KW-0472">Membrane</keyword>
<name>A0ABT1LB23_9HYPH</name>
<keyword evidence="3" id="KW-1185">Reference proteome</keyword>
<gene>
    <name evidence="2" type="ORF">NK718_09175</name>
</gene>
<dbReference type="EMBL" id="JANCLU010000007">
    <property type="protein sequence ID" value="MCP8938684.1"/>
    <property type="molecule type" value="Genomic_DNA"/>
</dbReference>